<feature type="modified residue" description="4-aspartylphosphate" evidence="9">
    <location>
        <position position="750"/>
    </location>
</feature>
<dbReference type="InterPro" id="IPR011006">
    <property type="entry name" value="CheY-like_superfamily"/>
</dbReference>
<reference evidence="13 14" key="1">
    <citation type="journal article" date="2022" name="Genome Biol. Evol.">
        <title>Host diet, physiology and behaviors set the stage for Lachnospiraceae cladogenesis.</title>
        <authorList>
            <person name="Vera-Ponce De Leon A."/>
            <person name="Schneider M."/>
            <person name="Jahnes B.C."/>
            <person name="Sadowski V."/>
            <person name="Camuy-Velez L.A."/>
            <person name="Duan J."/>
            <person name="Sabree Z.L."/>
        </authorList>
    </citation>
    <scope>NUCLEOTIDE SEQUENCE [LARGE SCALE GENOMIC DNA]</scope>
    <source>
        <strain evidence="13 14">PAL113</strain>
    </source>
</reference>
<evidence type="ECO:0000256" key="7">
    <source>
        <dbReference type="ARBA" id="ARBA00023012"/>
    </source>
</evidence>
<dbReference type="SUPFAM" id="SSF55781">
    <property type="entry name" value="GAF domain-like"/>
    <property type="match status" value="1"/>
</dbReference>
<dbReference type="SMART" id="SM00448">
    <property type="entry name" value="REC"/>
    <property type="match status" value="1"/>
</dbReference>
<comment type="catalytic activity">
    <reaction evidence="1">
        <text>ATP + protein L-histidine = ADP + protein N-phospho-L-histidine.</text>
        <dbReference type="EC" id="2.7.13.3"/>
    </reaction>
</comment>
<dbReference type="SMART" id="SM00387">
    <property type="entry name" value="HATPase_c"/>
    <property type="match status" value="1"/>
</dbReference>
<dbReference type="Pfam" id="PF08448">
    <property type="entry name" value="PAS_4"/>
    <property type="match status" value="1"/>
</dbReference>
<feature type="domain" description="Response regulatory" evidence="12">
    <location>
        <begin position="699"/>
        <end position="819"/>
    </location>
</feature>
<proteinExistence type="predicted"/>
<dbReference type="EMBL" id="JAMZFW010000014">
    <property type="protein sequence ID" value="MCP1102777.1"/>
    <property type="molecule type" value="Genomic_DNA"/>
</dbReference>
<protein>
    <recommendedName>
        <fullName evidence="3">Stage 0 sporulation protein A homolog</fullName>
        <ecNumber evidence="2">2.7.13.3</ecNumber>
    </recommendedName>
</protein>
<dbReference type="InterPro" id="IPR035965">
    <property type="entry name" value="PAS-like_dom_sf"/>
</dbReference>
<keyword evidence="7" id="KW-0902">Two-component regulatory system</keyword>
<dbReference type="Gene3D" id="3.30.565.10">
    <property type="entry name" value="Histidine kinase-like ATPase, C-terminal domain"/>
    <property type="match status" value="1"/>
</dbReference>
<organism evidence="13 14">
    <name type="scientific">Aequitasia blattaphilus</name>
    <dbReference type="NCBI Taxonomy" id="2949332"/>
    <lineage>
        <taxon>Bacteria</taxon>
        <taxon>Bacillati</taxon>
        <taxon>Bacillota</taxon>
        <taxon>Clostridia</taxon>
        <taxon>Lachnospirales</taxon>
        <taxon>Lachnospiraceae</taxon>
        <taxon>Aequitasia</taxon>
    </lineage>
</organism>
<evidence type="ECO:0000256" key="9">
    <source>
        <dbReference type="PROSITE-ProRule" id="PRU00169"/>
    </source>
</evidence>
<dbReference type="Pfam" id="PF00072">
    <property type="entry name" value="Response_reg"/>
    <property type="match status" value="1"/>
</dbReference>
<evidence type="ECO:0000256" key="4">
    <source>
        <dbReference type="ARBA" id="ARBA00022553"/>
    </source>
</evidence>
<feature type="domain" description="Histidine kinase" evidence="11">
    <location>
        <begin position="462"/>
        <end position="684"/>
    </location>
</feature>
<name>A0ABT1EAE6_9FIRM</name>
<dbReference type="Pfam" id="PF00512">
    <property type="entry name" value="HisKA"/>
    <property type="match status" value="1"/>
</dbReference>
<dbReference type="SUPFAM" id="SSF55874">
    <property type="entry name" value="ATPase domain of HSP90 chaperone/DNA topoisomerase II/histidine kinase"/>
    <property type="match status" value="1"/>
</dbReference>
<dbReference type="CDD" id="cd16922">
    <property type="entry name" value="HATPase_EvgS-ArcB-TorS-like"/>
    <property type="match status" value="1"/>
</dbReference>
<dbReference type="InterPro" id="IPR000014">
    <property type="entry name" value="PAS"/>
</dbReference>
<dbReference type="PANTHER" id="PTHR43047:SF72">
    <property type="entry name" value="OSMOSENSING HISTIDINE PROTEIN KINASE SLN1"/>
    <property type="match status" value="1"/>
</dbReference>
<keyword evidence="14" id="KW-1185">Reference proteome</keyword>
<dbReference type="InterPro" id="IPR001789">
    <property type="entry name" value="Sig_transdc_resp-reg_receiver"/>
</dbReference>
<accession>A0ABT1EAE6</accession>
<dbReference type="PRINTS" id="PR00344">
    <property type="entry name" value="BCTRLSENSOR"/>
</dbReference>
<dbReference type="Pfam" id="PF01590">
    <property type="entry name" value="GAF"/>
    <property type="match status" value="1"/>
</dbReference>
<dbReference type="Gene3D" id="1.10.287.130">
    <property type="match status" value="1"/>
</dbReference>
<dbReference type="Pfam" id="PF02518">
    <property type="entry name" value="HATPase_c"/>
    <property type="match status" value="1"/>
</dbReference>
<dbReference type="SMART" id="SM00065">
    <property type="entry name" value="GAF"/>
    <property type="match status" value="1"/>
</dbReference>
<dbReference type="CDD" id="cd00082">
    <property type="entry name" value="HisKA"/>
    <property type="match status" value="1"/>
</dbReference>
<dbReference type="InterPro" id="IPR005467">
    <property type="entry name" value="His_kinase_dom"/>
</dbReference>
<dbReference type="PROSITE" id="PS50110">
    <property type="entry name" value="RESPONSE_REGULATORY"/>
    <property type="match status" value="1"/>
</dbReference>
<dbReference type="SUPFAM" id="SSF47384">
    <property type="entry name" value="Homodimeric domain of signal transducing histidine kinase"/>
    <property type="match status" value="1"/>
</dbReference>
<sequence>MSVRERGKTEVPLQVSDEIEEFFRKVDIQVMISDLDTDVILYANDKMNEAYGVDYNPKGMRCWEVYQTGQEGRCTDCPLNMIRQDEGETIEWERMNPAKDRWFRNTSSLVSIGDGRFVHFEQGTDITDTKNANRAQQESEAYAQLMLDSTPLICSIWDESGNMIDCNMAALDYFEIEDKSTYINCFQELNPEFQPNGIPTEELAQTYIKNTLQTGYQCFFWQYQTRNGEELPVETTLIRVPWHGEYRILAYSQDLRQIKKAEATVEKYNNLLRLANDVAAELLAASVENFDSLIVQQLEALGEALGADRVCIWKNVMREETLYYHHLFWWGKMSENHKRNVSLGKELAYDSLPAIKIPLYSNQPVNHLVREMPPVEREFFANKGIKASLMLPLVIQEKFWGFISFENCLDETPATDVEISVLRSSANMLVSAIIQNETNKMLAIATKDALANVRAKDEFMARMSHELRTPMNAVINMTEVARQEDDLDKIKDALAMASDSAKQLLTMLNDILDMSNIDMDELTVKNQPYGIWKMVDDIVSTFSLRAEKKHQNFQHTLKCEPGRIVVGDREKTVKILSNLLSNAIKFTPEQGEIKLLVSEDILEENCGVLMIEVVDNGVGMDENFVSHAFDLFEQEDGGRSRAHAGIGLGLAITKNLIDLMGGTITVESKLGEGSRFFVKLPFTYEANRPKDTLKWPDKKVLLVEDMPVNQMVAMALMKKTDVTIDCAENGQEALEMFKSAPERYDMILMDLQMPVMDGVETARRIRASGLPRAKEIPIYAVTANAYKEDIEVCRQAEMNGHISKPIDGEALYQAMEEAFKKTGKR</sequence>
<keyword evidence="6" id="KW-0418">Kinase</keyword>
<dbReference type="SUPFAM" id="SSF52172">
    <property type="entry name" value="CheY-like"/>
    <property type="match status" value="1"/>
</dbReference>
<dbReference type="InterPro" id="IPR003661">
    <property type="entry name" value="HisK_dim/P_dom"/>
</dbReference>
<feature type="coiled-coil region" evidence="10">
    <location>
        <begin position="251"/>
        <end position="278"/>
    </location>
</feature>
<evidence type="ECO:0000256" key="10">
    <source>
        <dbReference type="SAM" id="Coils"/>
    </source>
</evidence>
<evidence type="ECO:0000256" key="2">
    <source>
        <dbReference type="ARBA" id="ARBA00012438"/>
    </source>
</evidence>
<evidence type="ECO:0000256" key="6">
    <source>
        <dbReference type="ARBA" id="ARBA00022777"/>
    </source>
</evidence>
<dbReference type="SUPFAM" id="SSF55785">
    <property type="entry name" value="PYP-like sensor domain (PAS domain)"/>
    <property type="match status" value="1"/>
</dbReference>
<evidence type="ECO:0000256" key="8">
    <source>
        <dbReference type="ARBA" id="ARBA00024867"/>
    </source>
</evidence>
<dbReference type="CDD" id="cd17546">
    <property type="entry name" value="REC_hyHK_CKI1_RcsC-like"/>
    <property type="match status" value="1"/>
</dbReference>
<keyword evidence="4 9" id="KW-0597">Phosphoprotein</keyword>
<evidence type="ECO:0000256" key="3">
    <source>
        <dbReference type="ARBA" id="ARBA00018672"/>
    </source>
</evidence>
<evidence type="ECO:0000259" key="12">
    <source>
        <dbReference type="PROSITE" id="PS50110"/>
    </source>
</evidence>
<dbReference type="InterPro" id="IPR036097">
    <property type="entry name" value="HisK_dim/P_sf"/>
</dbReference>
<dbReference type="InterPro" id="IPR029016">
    <property type="entry name" value="GAF-like_dom_sf"/>
</dbReference>
<comment type="function">
    <text evidence="8">May play the central regulatory role in sporulation. It may be an element of the effector pathway responsible for the activation of sporulation genes in response to nutritional stress. Spo0A may act in concert with spo0H (a sigma factor) to control the expression of some genes that are critical to the sporulation process.</text>
</comment>
<evidence type="ECO:0000256" key="1">
    <source>
        <dbReference type="ARBA" id="ARBA00000085"/>
    </source>
</evidence>
<dbReference type="InterPro" id="IPR004358">
    <property type="entry name" value="Sig_transdc_His_kin-like_C"/>
</dbReference>
<dbReference type="Gene3D" id="3.30.450.20">
    <property type="entry name" value="PAS domain"/>
    <property type="match status" value="2"/>
</dbReference>
<evidence type="ECO:0000313" key="13">
    <source>
        <dbReference type="EMBL" id="MCP1102777.1"/>
    </source>
</evidence>
<evidence type="ECO:0000259" key="11">
    <source>
        <dbReference type="PROSITE" id="PS50109"/>
    </source>
</evidence>
<dbReference type="Proteomes" id="UP001523566">
    <property type="component" value="Unassembled WGS sequence"/>
</dbReference>
<evidence type="ECO:0000313" key="14">
    <source>
        <dbReference type="Proteomes" id="UP001523566"/>
    </source>
</evidence>
<dbReference type="Gene3D" id="3.30.450.40">
    <property type="match status" value="1"/>
</dbReference>
<evidence type="ECO:0000256" key="5">
    <source>
        <dbReference type="ARBA" id="ARBA00022679"/>
    </source>
</evidence>
<dbReference type="PANTHER" id="PTHR43047">
    <property type="entry name" value="TWO-COMPONENT HISTIDINE PROTEIN KINASE"/>
    <property type="match status" value="1"/>
</dbReference>
<dbReference type="Pfam" id="PF13426">
    <property type="entry name" value="PAS_9"/>
    <property type="match status" value="1"/>
</dbReference>
<dbReference type="RefSeq" id="WP_262066564.1">
    <property type="nucleotide sequence ID" value="NZ_JAMXOD010000014.1"/>
</dbReference>
<dbReference type="InterPro" id="IPR036890">
    <property type="entry name" value="HATPase_C_sf"/>
</dbReference>
<keyword evidence="10" id="KW-0175">Coiled coil</keyword>
<dbReference type="InterPro" id="IPR003018">
    <property type="entry name" value="GAF"/>
</dbReference>
<dbReference type="InterPro" id="IPR013656">
    <property type="entry name" value="PAS_4"/>
</dbReference>
<dbReference type="InterPro" id="IPR003594">
    <property type="entry name" value="HATPase_dom"/>
</dbReference>
<dbReference type="EC" id="2.7.13.3" evidence="2"/>
<gene>
    <name evidence="13" type="ORF">NK125_10145</name>
</gene>
<comment type="caution">
    <text evidence="13">The sequence shown here is derived from an EMBL/GenBank/DDBJ whole genome shotgun (WGS) entry which is preliminary data.</text>
</comment>
<dbReference type="Gene3D" id="3.40.50.2300">
    <property type="match status" value="1"/>
</dbReference>
<dbReference type="SMART" id="SM00388">
    <property type="entry name" value="HisKA"/>
    <property type="match status" value="1"/>
</dbReference>
<keyword evidence="5" id="KW-0808">Transferase</keyword>
<dbReference type="PROSITE" id="PS50109">
    <property type="entry name" value="HIS_KIN"/>
    <property type="match status" value="1"/>
</dbReference>